<dbReference type="FunFam" id="1.10.10.2150:FF:000001">
    <property type="entry name" value="Ribosomal RNA-processing protein 8"/>
    <property type="match status" value="1"/>
</dbReference>
<keyword evidence="5 9" id="KW-0808">Transferase</keyword>
<dbReference type="GO" id="GO:0016433">
    <property type="term" value="F:rRNA (adenine) methyltransferase activity"/>
    <property type="evidence" value="ECO:0007669"/>
    <property type="project" value="UniProtKB-ARBA"/>
</dbReference>
<dbReference type="STRING" id="578458.D8PR39"/>
<gene>
    <name evidence="11" type="ORF">SCHCODRAFT_49455</name>
</gene>
<evidence type="ECO:0000256" key="7">
    <source>
        <dbReference type="ARBA" id="ARBA00023242"/>
    </source>
</evidence>
<dbReference type="FunCoup" id="D8PR39">
    <property type="interactions" value="393"/>
</dbReference>
<keyword evidence="6 9" id="KW-0949">S-adenosyl-L-methionine</keyword>
<dbReference type="InterPro" id="IPR007823">
    <property type="entry name" value="RRP8"/>
</dbReference>
<comment type="subcellular location">
    <subcellularLocation>
        <location evidence="1 9">Nucleus</location>
        <location evidence="1 9">Nucleolus</location>
    </subcellularLocation>
</comment>
<dbReference type="EC" id="2.1.1.-" evidence="9"/>
<dbReference type="GeneID" id="9588016"/>
<evidence type="ECO:0000256" key="2">
    <source>
        <dbReference type="ARBA" id="ARBA00006301"/>
    </source>
</evidence>
<dbReference type="Proteomes" id="UP000007431">
    <property type="component" value="Unassembled WGS sequence"/>
</dbReference>
<dbReference type="SUPFAM" id="SSF53335">
    <property type="entry name" value="S-adenosyl-L-methionine-dependent methyltransferases"/>
    <property type="match status" value="1"/>
</dbReference>
<dbReference type="Gene3D" id="1.10.10.2150">
    <property type="entry name" value="Ribosomal RNA-processing protein 8, N-terminal domain"/>
    <property type="match status" value="1"/>
</dbReference>
<dbReference type="OMA" id="KWPTNPL"/>
<proteinExistence type="inferred from homology"/>
<dbReference type="KEGG" id="scm:SCHCO_02622677"/>
<keyword evidence="4 9" id="KW-0489">Methyltransferase</keyword>
<reference evidence="11 12" key="1">
    <citation type="journal article" date="2010" name="Nat. Biotechnol.">
        <title>Genome sequence of the model mushroom Schizophyllum commune.</title>
        <authorList>
            <person name="Ohm R.A."/>
            <person name="de Jong J.F."/>
            <person name="Lugones L.G."/>
            <person name="Aerts A."/>
            <person name="Kothe E."/>
            <person name="Stajich J.E."/>
            <person name="de Vries R.P."/>
            <person name="Record E."/>
            <person name="Levasseur A."/>
            <person name="Baker S.E."/>
            <person name="Bartholomew K.A."/>
            <person name="Coutinho P.M."/>
            <person name="Erdmann S."/>
            <person name="Fowler T.J."/>
            <person name="Gathman A.C."/>
            <person name="Lombard V."/>
            <person name="Henrissat B."/>
            <person name="Knabe N."/>
            <person name="Kuees U."/>
            <person name="Lilly W.W."/>
            <person name="Lindquist E."/>
            <person name="Lucas S."/>
            <person name="Magnuson J.K."/>
            <person name="Piumi F."/>
            <person name="Raudaskoski M."/>
            <person name="Salamov A."/>
            <person name="Schmutz J."/>
            <person name="Schwarze F.W.M.R."/>
            <person name="vanKuyk P.A."/>
            <person name="Horton J.S."/>
            <person name="Grigoriev I.V."/>
            <person name="Woesten H.A.B."/>
        </authorList>
    </citation>
    <scope>NUCLEOTIDE SEQUENCE [LARGE SCALE GENOMIC DNA]</scope>
    <source>
        <strain evidence="12">H4-8 / FGSC 9210</strain>
    </source>
</reference>
<dbReference type="HOGENOM" id="CLU_027694_1_1_1"/>
<organism evidence="12">
    <name type="scientific">Schizophyllum commune (strain H4-8 / FGSC 9210)</name>
    <name type="common">Split gill fungus</name>
    <dbReference type="NCBI Taxonomy" id="578458"/>
    <lineage>
        <taxon>Eukaryota</taxon>
        <taxon>Fungi</taxon>
        <taxon>Dikarya</taxon>
        <taxon>Basidiomycota</taxon>
        <taxon>Agaricomycotina</taxon>
        <taxon>Agaricomycetes</taxon>
        <taxon>Agaricomycetidae</taxon>
        <taxon>Agaricales</taxon>
        <taxon>Schizophyllaceae</taxon>
        <taxon>Schizophyllum</taxon>
    </lineage>
</organism>
<name>D8PR39_SCHCM</name>
<dbReference type="VEuPathDB" id="FungiDB:SCHCODRAFT_02622677"/>
<dbReference type="CDD" id="cd02440">
    <property type="entry name" value="AdoMet_MTases"/>
    <property type="match status" value="1"/>
</dbReference>
<dbReference type="EMBL" id="GL377302">
    <property type="protein sequence ID" value="EFJ03125.1"/>
    <property type="molecule type" value="Genomic_DNA"/>
</dbReference>
<dbReference type="GO" id="GO:0005730">
    <property type="term" value="C:nucleolus"/>
    <property type="evidence" value="ECO:0007669"/>
    <property type="project" value="UniProtKB-SubCell"/>
</dbReference>
<dbReference type="GO" id="GO:0042273">
    <property type="term" value="P:ribosomal large subunit biogenesis"/>
    <property type="evidence" value="ECO:0007669"/>
    <property type="project" value="TreeGrafter"/>
</dbReference>
<dbReference type="AlphaFoldDB" id="D8PR39"/>
<feature type="region of interest" description="Disordered" evidence="10">
    <location>
        <begin position="1"/>
        <end position="61"/>
    </location>
</feature>
<keyword evidence="3 9" id="KW-0698">rRNA processing</keyword>
<dbReference type="InterPro" id="IPR029063">
    <property type="entry name" value="SAM-dependent_MTases_sf"/>
</dbReference>
<evidence type="ECO:0000256" key="6">
    <source>
        <dbReference type="ARBA" id="ARBA00022691"/>
    </source>
</evidence>
<dbReference type="Gene3D" id="3.40.50.150">
    <property type="entry name" value="Vaccinia Virus protein VP39"/>
    <property type="match status" value="1"/>
</dbReference>
<dbReference type="Pfam" id="PF05148">
    <property type="entry name" value="Methyltransf_8"/>
    <property type="match status" value="1"/>
</dbReference>
<keyword evidence="12" id="KW-1185">Reference proteome</keyword>
<evidence type="ECO:0000256" key="3">
    <source>
        <dbReference type="ARBA" id="ARBA00022552"/>
    </source>
</evidence>
<protein>
    <recommendedName>
        <fullName evidence="8 9">Ribosomal RNA-processing protein 8</fullName>
        <ecNumber evidence="9">2.1.1.-</ecNumber>
    </recommendedName>
</protein>
<dbReference type="OrthoDB" id="10258825at2759"/>
<dbReference type="PANTHER" id="PTHR12787:SF0">
    <property type="entry name" value="RIBOSOMAL RNA-PROCESSING PROTEIN 8"/>
    <property type="match status" value="1"/>
</dbReference>
<evidence type="ECO:0000256" key="4">
    <source>
        <dbReference type="ARBA" id="ARBA00022603"/>
    </source>
</evidence>
<evidence type="ECO:0000256" key="1">
    <source>
        <dbReference type="ARBA" id="ARBA00004604"/>
    </source>
</evidence>
<evidence type="ECO:0000256" key="5">
    <source>
        <dbReference type="ARBA" id="ARBA00022679"/>
    </source>
</evidence>
<feature type="compositionally biased region" description="Low complexity" evidence="10">
    <location>
        <begin position="1"/>
        <end position="18"/>
    </location>
</feature>
<evidence type="ECO:0000313" key="12">
    <source>
        <dbReference type="Proteomes" id="UP000007431"/>
    </source>
</evidence>
<comment type="function">
    <text evidence="9">S-adenosyl-L-methionine-dependent methyltransferase that specifically methylates the N(1) position of adenine in helix 25.1 in 25S rRNA. Required both for ribosomal 40S and 60S subunits biogenesis. Required for efficient pre-rRNA cleavage at site A2.</text>
</comment>
<accession>D8PR39</accession>
<dbReference type="eggNOG" id="KOG3045">
    <property type="taxonomic scope" value="Eukaryota"/>
</dbReference>
<dbReference type="InParanoid" id="D8PR39"/>
<evidence type="ECO:0000256" key="10">
    <source>
        <dbReference type="SAM" id="MobiDB-lite"/>
    </source>
</evidence>
<dbReference type="InterPro" id="IPR042036">
    <property type="entry name" value="RRP8_N"/>
</dbReference>
<comment type="similarity">
    <text evidence="2 9">Belongs to the methyltransferase superfamily. RRP8 family.</text>
</comment>
<evidence type="ECO:0000313" key="11">
    <source>
        <dbReference type="EMBL" id="EFJ03125.1"/>
    </source>
</evidence>
<evidence type="ECO:0000256" key="8">
    <source>
        <dbReference type="ARBA" id="ARBA00076672"/>
    </source>
</evidence>
<evidence type="ECO:0000256" key="9">
    <source>
        <dbReference type="RuleBase" id="RU365074"/>
    </source>
</evidence>
<sequence>MKSAPPADTPDAAVAEVASSSTKPASSKGKNKRTAPTRTSPKLDADDAPSESSSSGSLTTLQKAMRDSLDGARFRLINETLYKNASERAKGMMQEDPRMFEDYHAGFRRQVQSWPTNPVNHYIATLSRYPPRTVIADLGCGDGALARALVPKTFTVLSFDLVSDGGYVVAADTCSHVPLPGSEGTEGEKSAGEGQVVDVVVCALSLMSTNWPGCIREAWRILKEGGELKVAEVTSRFTDVDRFIALLGAIGFKLKSKDESNSHFMLFEFKKVARKWKAEKDWQAILTKGDLLKPCEYKRR</sequence>
<keyword evidence="7 9" id="KW-0539">Nucleus</keyword>
<dbReference type="PANTHER" id="PTHR12787">
    <property type="entry name" value="RIBOSOMAL RNA-PROCESSING PROTEIN 8"/>
    <property type="match status" value="1"/>
</dbReference>